<evidence type="ECO:0000256" key="1">
    <source>
        <dbReference type="ARBA" id="ARBA00003068"/>
    </source>
</evidence>
<dbReference type="InterPro" id="IPR036826">
    <property type="entry name" value="Cyt_f_lg_dom_sf"/>
</dbReference>
<protein>
    <recommendedName>
        <fullName evidence="2">Cytochrome f</fullName>
    </recommendedName>
</protein>
<keyword evidence="5" id="KW-0812">Transmembrane</keyword>
<keyword evidence="4" id="KW-0934">Plastid</keyword>
<dbReference type="GO" id="GO:0009535">
    <property type="term" value="C:chloroplast thylakoid membrane"/>
    <property type="evidence" value="ECO:0007669"/>
    <property type="project" value="TreeGrafter"/>
</dbReference>
<dbReference type="EMBL" id="JANJYI010000004">
    <property type="protein sequence ID" value="KAK2654103.1"/>
    <property type="molecule type" value="Genomic_DNA"/>
</dbReference>
<evidence type="ECO:0000259" key="13">
    <source>
        <dbReference type="Pfam" id="PF16639"/>
    </source>
</evidence>
<proteinExistence type="predicted"/>
<evidence type="ECO:0000256" key="5">
    <source>
        <dbReference type="ARBA" id="ARBA00022692"/>
    </source>
</evidence>
<feature type="compositionally biased region" description="Acidic residues" evidence="12">
    <location>
        <begin position="1"/>
        <end position="10"/>
    </location>
</feature>
<evidence type="ECO:0000256" key="4">
    <source>
        <dbReference type="ARBA" id="ARBA00022640"/>
    </source>
</evidence>
<evidence type="ECO:0000256" key="8">
    <source>
        <dbReference type="ARBA" id="ARBA00023078"/>
    </source>
</evidence>
<comment type="function">
    <text evidence="1">Component of the cytochrome b6-f complex, which mediates electron transfer between photosystem II (PSII) and photosystem I (PSI), cyclic electron flow around PSI, and state transitions.</text>
</comment>
<evidence type="ECO:0000313" key="15">
    <source>
        <dbReference type="Proteomes" id="UP001280121"/>
    </source>
</evidence>
<dbReference type="InterPro" id="IPR002325">
    <property type="entry name" value="Cyt_f"/>
</dbReference>
<dbReference type="PROSITE" id="PS51010">
    <property type="entry name" value="CYTF"/>
    <property type="match status" value="1"/>
</dbReference>
<dbReference type="SUPFAM" id="SSF49441">
    <property type="entry name" value="Cytochrome f, large domain"/>
    <property type="match status" value="1"/>
</dbReference>
<keyword evidence="15" id="KW-1185">Reference proteome</keyword>
<evidence type="ECO:0000313" key="14">
    <source>
        <dbReference type="EMBL" id="KAK2654103.1"/>
    </source>
</evidence>
<dbReference type="GO" id="GO:0015979">
    <property type="term" value="P:photosynthesis"/>
    <property type="evidence" value="ECO:0007669"/>
    <property type="project" value="UniProtKB-KW"/>
</dbReference>
<keyword evidence="6" id="KW-0732">Signal</keyword>
<dbReference type="Pfam" id="PF01333">
    <property type="entry name" value="Apocytochr_F_C"/>
    <property type="match status" value="1"/>
</dbReference>
<dbReference type="Pfam" id="PF16639">
    <property type="entry name" value="Apocytochr_F_N"/>
    <property type="match status" value="1"/>
</dbReference>
<comment type="caution">
    <text evidence="14">The sequence shown here is derived from an EMBL/GenBank/DDBJ whole genome shotgun (WGS) entry which is preliminary data.</text>
</comment>
<keyword evidence="9" id="KW-0472">Membrane</keyword>
<evidence type="ECO:0000256" key="2">
    <source>
        <dbReference type="ARBA" id="ARBA00013528"/>
    </source>
</evidence>
<evidence type="ECO:0000256" key="9">
    <source>
        <dbReference type="ARBA" id="ARBA00023136"/>
    </source>
</evidence>
<keyword evidence="7" id="KW-1133">Transmembrane helix</keyword>
<evidence type="ECO:0000256" key="10">
    <source>
        <dbReference type="ARBA" id="ARBA00025834"/>
    </source>
</evidence>
<sequence>MNPDDYLPDEEINRLYGEFPDTNPASTMGATPESESRKKRKKKLIAWGCFDPIMKVMLDGRQVEHAYRPAPGKKYSEISFSILSPDPATNKDVHFLKYPIYVGGNGGRGQIYPDRTKGNNTVYNATAAGIVSKIIRKEKKGYEITITDALDGRQVVDIIPPGPNR</sequence>
<dbReference type="GO" id="GO:0020037">
    <property type="term" value="F:heme binding"/>
    <property type="evidence" value="ECO:0007669"/>
    <property type="project" value="InterPro"/>
</dbReference>
<dbReference type="GO" id="GO:0009055">
    <property type="term" value="F:electron transfer activity"/>
    <property type="evidence" value="ECO:0007669"/>
    <property type="project" value="InterPro"/>
</dbReference>
<dbReference type="GO" id="GO:0005506">
    <property type="term" value="F:iron ion binding"/>
    <property type="evidence" value="ECO:0007669"/>
    <property type="project" value="InterPro"/>
</dbReference>
<evidence type="ECO:0000256" key="12">
    <source>
        <dbReference type="SAM" id="MobiDB-lite"/>
    </source>
</evidence>
<gene>
    <name evidence="14" type="ORF">Ddye_013959</name>
</gene>
<accession>A0AAE0CKP8</accession>
<comment type="subcellular location">
    <subcellularLocation>
        <location evidence="11">Plastid thylakoid membrane</location>
        <topology evidence="11">Single-pass membrane protein</topology>
    </subcellularLocation>
</comment>
<feature type="domain" description="Cytochrome f large" evidence="13">
    <location>
        <begin position="69"/>
        <end position="107"/>
    </location>
</feature>
<dbReference type="AlphaFoldDB" id="A0AAE0CKP8"/>
<keyword evidence="3" id="KW-0602">Photosynthesis</keyword>
<organism evidence="14 15">
    <name type="scientific">Dipteronia dyeriana</name>
    <dbReference type="NCBI Taxonomy" id="168575"/>
    <lineage>
        <taxon>Eukaryota</taxon>
        <taxon>Viridiplantae</taxon>
        <taxon>Streptophyta</taxon>
        <taxon>Embryophyta</taxon>
        <taxon>Tracheophyta</taxon>
        <taxon>Spermatophyta</taxon>
        <taxon>Magnoliopsida</taxon>
        <taxon>eudicotyledons</taxon>
        <taxon>Gunneridae</taxon>
        <taxon>Pentapetalae</taxon>
        <taxon>rosids</taxon>
        <taxon>malvids</taxon>
        <taxon>Sapindales</taxon>
        <taxon>Sapindaceae</taxon>
        <taxon>Hippocastanoideae</taxon>
        <taxon>Acereae</taxon>
        <taxon>Dipteronia</taxon>
    </lineage>
</organism>
<dbReference type="InterPro" id="IPR024094">
    <property type="entry name" value="Cyt_f_lg_dom"/>
</dbReference>
<feature type="region of interest" description="Disordered" evidence="12">
    <location>
        <begin position="1"/>
        <end position="39"/>
    </location>
</feature>
<dbReference type="PANTHER" id="PTHR33288">
    <property type="match status" value="1"/>
</dbReference>
<dbReference type="PRINTS" id="PR00610">
    <property type="entry name" value="CYTOCHROMEF"/>
</dbReference>
<evidence type="ECO:0000256" key="11">
    <source>
        <dbReference type="ARBA" id="ARBA00046266"/>
    </source>
</evidence>
<keyword evidence="8" id="KW-0793">Thylakoid</keyword>
<evidence type="ECO:0000256" key="6">
    <source>
        <dbReference type="ARBA" id="ARBA00022729"/>
    </source>
</evidence>
<dbReference type="PANTHER" id="PTHR33288:SF10">
    <property type="entry name" value="CYTOCHROME F"/>
    <property type="match status" value="1"/>
</dbReference>
<dbReference type="InterPro" id="IPR011054">
    <property type="entry name" value="Rudment_hybrid_motif"/>
</dbReference>
<reference evidence="14" key="1">
    <citation type="journal article" date="2023" name="Plant J.">
        <title>Genome sequences and population genomics provide insights into the demographic history, inbreeding, and mutation load of two 'living fossil' tree species of Dipteronia.</title>
        <authorList>
            <person name="Feng Y."/>
            <person name="Comes H.P."/>
            <person name="Chen J."/>
            <person name="Zhu S."/>
            <person name="Lu R."/>
            <person name="Zhang X."/>
            <person name="Li P."/>
            <person name="Qiu J."/>
            <person name="Olsen K.M."/>
            <person name="Qiu Y."/>
        </authorList>
    </citation>
    <scope>NUCLEOTIDE SEQUENCE</scope>
    <source>
        <strain evidence="14">KIB01</strain>
    </source>
</reference>
<evidence type="ECO:0000256" key="7">
    <source>
        <dbReference type="ARBA" id="ARBA00022989"/>
    </source>
</evidence>
<evidence type="ECO:0000256" key="3">
    <source>
        <dbReference type="ARBA" id="ARBA00022531"/>
    </source>
</evidence>
<dbReference type="Gene3D" id="2.60.40.830">
    <property type="entry name" value="Cytochrome f large domain"/>
    <property type="match status" value="1"/>
</dbReference>
<name>A0AAE0CKP8_9ROSI</name>
<comment type="subunit">
    <text evidence="10">The 4 large subunits of the cytochrome b6-f complex are cytochrome b6, subunit IV (17 kDa polypeptide, PetD), cytochrome f and the Rieske protein, while the 4 small subunits are PetG, PetL, PetM and PetN. The complex functions as a dimer.</text>
</comment>
<dbReference type="SUPFAM" id="SSF51246">
    <property type="entry name" value="Rudiment single hybrid motif"/>
    <property type="match status" value="1"/>
</dbReference>
<dbReference type="Gene3D" id="2.40.50.100">
    <property type="match status" value="1"/>
</dbReference>
<dbReference type="Proteomes" id="UP001280121">
    <property type="component" value="Unassembled WGS sequence"/>
</dbReference>